<reference evidence="1 2" key="1">
    <citation type="journal article" date="2014" name="Nat. Commun.">
        <title>Molecular traces of alternative social organization in a termite genome.</title>
        <authorList>
            <person name="Terrapon N."/>
            <person name="Li C."/>
            <person name="Robertson H.M."/>
            <person name="Ji L."/>
            <person name="Meng X."/>
            <person name="Booth W."/>
            <person name="Chen Z."/>
            <person name="Childers C.P."/>
            <person name="Glastad K.M."/>
            <person name="Gokhale K."/>
            <person name="Gowin J."/>
            <person name="Gronenberg W."/>
            <person name="Hermansen R.A."/>
            <person name="Hu H."/>
            <person name="Hunt B.G."/>
            <person name="Huylmans A.K."/>
            <person name="Khalil S.M."/>
            <person name="Mitchell R.D."/>
            <person name="Munoz-Torres M.C."/>
            <person name="Mustard J.A."/>
            <person name="Pan H."/>
            <person name="Reese J.T."/>
            <person name="Scharf M.E."/>
            <person name="Sun F."/>
            <person name="Vogel H."/>
            <person name="Xiao J."/>
            <person name="Yang W."/>
            <person name="Yang Z."/>
            <person name="Yang Z."/>
            <person name="Zhou J."/>
            <person name="Zhu J."/>
            <person name="Brent C.S."/>
            <person name="Elsik C.G."/>
            <person name="Goodisman M.A."/>
            <person name="Liberles D.A."/>
            <person name="Roe R.M."/>
            <person name="Vargo E.L."/>
            <person name="Vilcinskas A."/>
            <person name="Wang J."/>
            <person name="Bornberg-Bauer E."/>
            <person name="Korb J."/>
            <person name="Zhang G."/>
            <person name="Liebig J."/>
        </authorList>
    </citation>
    <scope>NUCLEOTIDE SEQUENCE [LARGE SCALE GENOMIC DNA]</scope>
    <source>
        <tissue evidence="1">Whole organism</tissue>
    </source>
</reference>
<dbReference type="InParanoid" id="A0A067RHP5"/>
<dbReference type="EMBL" id="KK852675">
    <property type="protein sequence ID" value="KDR18715.1"/>
    <property type="molecule type" value="Genomic_DNA"/>
</dbReference>
<dbReference type="AlphaFoldDB" id="A0A067RHP5"/>
<protein>
    <submittedName>
        <fullName evidence="1">Uncharacterized protein</fullName>
    </submittedName>
</protein>
<evidence type="ECO:0000313" key="1">
    <source>
        <dbReference type="EMBL" id="KDR18715.1"/>
    </source>
</evidence>
<sequence>MKLCFYFLHLILVPQIHLMLDGSLPHRFLLCYRLLLTPKILIIHSLLLLKLVFLPFPS</sequence>
<accession>A0A067RHP5</accession>
<gene>
    <name evidence="1" type="ORF">L798_07025</name>
</gene>
<name>A0A067RHP5_ZOONE</name>
<evidence type="ECO:0000313" key="2">
    <source>
        <dbReference type="Proteomes" id="UP000027135"/>
    </source>
</evidence>
<dbReference type="Proteomes" id="UP000027135">
    <property type="component" value="Unassembled WGS sequence"/>
</dbReference>
<keyword evidence="2" id="KW-1185">Reference proteome</keyword>
<organism evidence="1 2">
    <name type="scientific">Zootermopsis nevadensis</name>
    <name type="common">Dampwood termite</name>
    <dbReference type="NCBI Taxonomy" id="136037"/>
    <lineage>
        <taxon>Eukaryota</taxon>
        <taxon>Metazoa</taxon>
        <taxon>Ecdysozoa</taxon>
        <taxon>Arthropoda</taxon>
        <taxon>Hexapoda</taxon>
        <taxon>Insecta</taxon>
        <taxon>Pterygota</taxon>
        <taxon>Neoptera</taxon>
        <taxon>Polyneoptera</taxon>
        <taxon>Dictyoptera</taxon>
        <taxon>Blattodea</taxon>
        <taxon>Blattoidea</taxon>
        <taxon>Termitoidae</taxon>
        <taxon>Termopsidae</taxon>
        <taxon>Zootermopsis</taxon>
    </lineage>
</organism>
<proteinExistence type="predicted"/>